<evidence type="ECO:0000256" key="2">
    <source>
        <dbReference type="ARBA" id="ARBA00022737"/>
    </source>
</evidence>
<dbReference type="InterPro" id="IPR001387">
    <property type="entry name" value="Cro/C1-type_HTH"/>
</dbReference>
<feature type="repeat" description="WD" evidence="3">
    <location>
        <begin position="954"/>
        <end position="987"/>
    </location>
</feature>
<dbReference type="CDD" id="cd00200">
    <property type="entry name" value="WD40"/>
    <property type="match status" value="2"/>
</dbReference>
<feature type="domain" description="HTH cro/C1-type" evidence="6">
    <location>
        <begin position="51"/>
        <end position="104"/>
    </location>
</feature>
<dbReference type="RefSeq" id="WP_152776734.1">
    <property type="nucleotide sequence ID" value="NZ_VJZC01000573.1"/>
</dbReference>
<feature type="repeat" description="WD" evidence="3">
    <location>
        <begin position="829"/>
        <end position="870"/>
    </location>
</feature>
<keyword evidence="8" id="KW-1185">Reference proteome</keyword>
<name>A0A5N8XVQ3_9ACTN</name>
<dbReference type="InterPro" id="IPR049052">
    <property type="entry name" value="nSTAND1"/>
</dbReference>
<dbReference type="Pfam" id="PF20703">
    <property type="entry name" value="nSTAND1"/>
    <property type="match status" value="1"/>
</dbReference>
<feature type="repeat" description="WD" evidence="3">
    <location>
        <begin position="734"/>
        <end position="775"/>
    </location>
</feature>
<dbReference type="InterPro" id="IPR027417">
    <property type="entry name" value="P-loop_NTPase"/>
</dbReference>
<dbReference type="CDD" id="cd00093">
    <property type="entry name" value="HTH_XRE"/>
    <property type="match status" value="1"/>
</dbReference>
<evidence type="ECO:0000313" key="7">
    <source>
        <dbReference type="EMBL" id="MPY63460.1"/>
    </source>
</evidence>
<feature type="repeat" description="WD" evidence="3">
    <location>
        <begin position="1248"/>
        <end position="1289"/>
    </location>
</feature>
<feature type="repeat" description="WD" evidence="3">
    <location>
        <begin position="692"/>
        <end position="733"/>
    </location>
</feature>
<organism evidence="7 8">
    <name type="scientific">Streptomyces spongiae</name>
    <dbReference type="NCBI Taxonomy" id="565072"/>
    <lineage>
        <taxon>Bacteria</taxon>
        <taxon>Bacillati</taxon>
        <taxon>Actinomycetota</taxon>
        <taxon>Actinomycetes</taxon>
        <taxon>Kitasatosporales</taxon>
        <taxon>Streptomycetaceae</taxon>
        <taxon>Streptomyces</taxon>
    </lineage>
</organism>
<feature type="repeat" description="WD" evidence="3">
    <location>
        <begin position="912"/>
        <end position="953"/>
    </location>
</feature>
<dbReference type="InterPro" id="IPR020472">
    <property type="entry name" value="WD40_PAC1"/>
</dbReference>
<gene>
    <name evidence="7" type="ORF">FNH08_41790</name>
</gene>
<dbReference type="Gene3D" id="1.10.260.40">
    <property type="entry name" value="lambda repressor-like DNA-binding domains"/>
    <property type="match status" value="1"/>
</dbReference>
<dbReference type="PROSITE" id="PS50082">
    <property type="entry name" value="WD_REPEATS_2"/>
    <property type="match status" value="13"/>
</dbReference>
<dbReference type="PRINTS" id="PR00320">
    <property type="entry name" value="GPROTEINBRPT"/>
</dbReference>
<keyword evidence="2" id="KW-0677">Repeat</keyword>
<dbReference type="InterPro" id="IPR001680">
    <property type="entry name" value="WD40_rpt"/>
</dbReference>
<comment type="caution">
    <text evidence="7">The sequence shown here is derived from an EMBL/GenBank/DDBJ whole genome shotgun (WGS) entry which is preliminary data.</text>
</comment>
<keyword evidence="5" id="KW-0812">Transmembrane</keyword>
<dbReference type="SUPFAM" id="SSF52540">
    <property type="entry name" value="P-loop containing nucleoside triphosphate hydrolases"/>
    <property type="match status" value="1"/>
</dbReference>
<feature type="region of interest" description="Disordered" evidence="4">
    <location>
        <begin position="1"/>
        <end position="43"/>
    </location>
</feature>
<dbReference type="SMART" id="SM00530">
    <property type="entry name" value="HTH_XRE"/>
    <property type="match status" value="1"/>
</dbReference>
<dbReference type="InterPro" id="IPR015943">
    <property type="entry name" value="WD40/YVTN_repeat-like_dom_sf"/>
</dbReference>
<evidence type="ECO:0000256" key="3">
    <source>
        <dbReference type="PROSITE-ProRule" id="PRU00221"/>
    </source>
</evidence>
<dbReference type="PANTHER" id="PTHR22847:SF637">
    <property type="entry name" value="WD REPEAT DOMAIN 5B"/>
    <property type="match status" value="1"/>
</dbReference>
<feature type="repeat" description="WD" evidence="3">
    <location>
        <begin position="877"/>
        <end position="911"/>
    </location>
</feature>
<feature type="transmembrane region" description="Helical" evidence="5">
    <location>
        <begin position="607"/>
        <end position="627"/>
    </location>
</feature>
<dbReference type="SUPFAM" id="SSF47413">
    <property type="entry name" value="lambda repressor-like DNA-binding domains"/>
    <property type="match status" value="1"/>
</dbReference>
<dbReference type="PANTHER" id="PTHR22847">
    <property type="entry name" value="WD40 REPEAT PROTEIN"/>
    <property type="match status" value="1"/>
</dbReference>
<proteinExistence type="predicted"/>
<evidence type="ECO:0000256" key="4">
    <source>
        <dbReference type="SAM" id="MobiDB-lite"/>
    </source>
</evidence>
<evidence type="ECO:0000313" key="8">
    <source>
        <dbReference type="Proteomes" id="UP000400924"/>
    </source>
</evidence>
<dbReference type="GO" id="GO:0003677">
    <property type="term" value="F:DNA binding"/>
    <property type="evidence" value="ECO:0007669"/>
    <property type="project" value="InterPro"/>
</dbReference>
<dbReference type="Proteomes" id="UP000400924">
    <property type="component" value="Unassembled WGS sequence"/>
</dbReference>
<evidence type="ECO:0000256" key="5">
    <source>
        <dbReference type="SAM" id="Phobius"/>
    </source>
</evidence>
<dbReference type="Gene3D" id="2.130.10.10">
    <property type="entry name" value="YVTN repeat-like/Quinoprotein amine dehydrogenase"/>
    <property type="match status" value="6"/>
</dbReference>
<accession>A0A5N8XVQ3</accession>
<dbReference type="Pfam" id="PF00400">
    <property type="entry name" value="WD40"/>
    <property type="match status" value="13"/>
</dbReference>
<dbReference type="Pfam" id="PF13560">
    <property type="entry name" value="HTH_31"/>
    <property type="match status" value="1"/>
</dbReference>
<dbReference type="OrthoDB" id="134501at2"/>
<feature type="repeat" description="WD" evidence="3">
    <location>
        <begin position="1163"/>
        <end position="1195"/>
    </location>
</feature>
<feature type="repeat" description="WD" evidence="3">
    <location>
        <begin position="1036"/>
        <end position="1077"/>
    </location>
</feature>
<reference evidence="7 8" key="1">
    <citation type="submission" date="2019-07" db="EMBL/GenBank/DDBJ databases">
        <title>New species of Amycolatopsis and Streptomyces.</title>
        <authorList>
            <person name="Duangmal K."/>
            <person name="Teo W.F.A."/>
            <person name="Lipun K."/>
        </authorList>
    </citation>
    <scope>NUCLEOTIDE SEQUENCE [LARGE SCALE GENOMIC DNA]</scope>
    <source>
        <strain evidence="7 8">NBRC 106415</strain>
    </source>
</reference>
<dbReference type="PROSITE" id="PS00678">
    <property type="entry name" value="WD_REPEATS_1"/>
    <property type="match status" value="5"/>
</dbReference>
<feature type="repeat" description="WD" evidence="3">
    <location>
        <begin position="1078"/>
        <end position="1119"/>
    </location>
</feature>
<feature type="repeat" description="WD" evidence="3">
    <location>
        <begin position="1120"/>
        <end position="1161"/>
    </location>
</feature>
<protein>
    <submittedName>
        <fullName evidence="7">Helix-turn-helix domain-containing protein</fullName>
    </submittedName>
</protein>
<dbReference type="InterPro" id="IPR010982">
    <property type="entry name" value="Lambda_DNA-bd_dom_sf"/>
</dbReference>
<evidence type="ECO:0000256" key="1">
    <source>
        <dbReference type="ARBA" id="ARBA00022574"/>
    </source>
</evidence>
<keyword evidence="5" id="KW-1133">Transmembrane helix</keyword>
<dbReference type="InterPro" id="IPR019775">
    <property type="entry name" value="WD40_repeat_CS"/>
</dbReference>
<sequence>MRGTDDAPHRGTGGGEDGRDRTRAPARPTVPHPPAVPRGGAQELPAFGAELRRLRNQAGVSLAALSDRVHYSKGYLSKIETGDKPPNADLARRCDNALDAGGALMRLVPRSARRHRATAGPETPQTLSQDVCPYRGLAAFGPGDTRWFFGRDKDTAALTQRLGERLTDGGPLAVVAPSGAGKSSLLGAGLVPALRAGALPGSRHWPVAVCTPTSRPLHELARRIGAALGGSVPVPNQGGDETLTARAVASALDARAPERSPDENRLVLVVDQFEEIFTLCSDEAERTTCVRLLRALADPLPGTDGESSMPRTLVVLGVRGDFYGRCLTYPQLVPALSDGLFVLPAMGAQQLREAITGPADLAGLTLEPGLAELALRDLGVGSDDVGDGPIRAALGVLPLLSHALMATWQQRRDETMTVAGYGLTGGLHGAVTTTAERVWSGLDEAGRHLARRLLLRLVRVDEDAGETRRRCGRDQLTAGFTDPDRACAVVDVFVRARLLTADADAIEISHEALLRAWPRLRGWIAADRAGLLVHQQLTEAARAWQRECRDPAALYRGTRLAVLREWAADEDHRAGLDELGAEFLAAGERQQEREAAADQRQARRRRLLLVALTGALAAALIVGLLAVQQWRTTAEERRVALAHALAAQSARLATGQPEESLLLAHKAYRISPDAETRGALLSTQTQRFAGRITVGRAPVNTVAYSPDGRTLATGGNDGTVRLWDARTRLPRATIKSSTEPVSTVMFSPDGRTLAAGSRDGTARVWDVRDPRAVPTRPAAVLTGLGRNRVSVAFAPDGRTLAAGGASARGSRGEVHLRALAGNRSGRTRTLEADAPVKAVAFAADGRTLAAGGTDGSLRLWDTRTRQTLRDLRAAGQVIAVAFSADGRTLATGGDDRTVTLWDPADGTRTGALPGHGDDVNGLAFHPRRDTLAAASGDGTVKLWDTGTRTLLAIHHGHSDYVLGVAFRPDGRALATAGFDHTVALWNLAGSSLAAGADMPVSAVAFAPDRRTLATVGHDGTVALWPYTEPAAAGTFLRGRHGRLRDVAISRDGRLLATAGDDRTVRLWDIRRKKLTATLRGHRGTVFAVAFAPDNRTLASAGDDHTARLWSVTTGKEIAKFTGHTDYVNGVAFSPDGRTLATASDDRTTRLWSVTDRRQTGRPLRGHTGAVWGVAFSPDGTTLATAGNDRTARLWDAADRRQIGGAMTAHTGPVRSLAFSADGRTLATGGFDRTVRLWSARSRRLTATLTGHADAVQSVAFSPHGTTMASVGADGTVQLWDPDTGHAVARMCRILDNLDRTRRTPGLASGTACEGR</sequence>
<feature type="repeat" description="WD" evidence="3">
    <location>
        <begin position="993"/>
        <end position="1024"/>
    </location>
</feature>
<dbReference type="EMBL" id="VJZC01000573">
    <property type="protein sequence ID" value="MPY63460.1"/>
    <property type="molecule type" value="Genomic_DNA"/>
</dbReference>
<dbReference type="PROSITE" id="PS50943">
    <property type="entry name" value="HTH_CROC1"/>
    <property type="match status" value="1"/>
</dbReference>
<feature type="repeat" description="WD" evidence="3">
    <location>
        <begin position="1206"/>
        <end position="1247"/>
    </location>
</feature>
<dbReference type="InterPro" id="IPR036322">
    <property type="entry name" value="WD40_repeat_dom_sf"/>
</dbReference>
<dbReference type="SUPFAM" id="SSF50978">
    <property type="entry name" value="WD40 repeat-like"/>
    <property type="match status" value="2"/>
</dbReference>
<evidence type="ECO:0000259" key="6">
    <source>
        <dbReference type="PROSITE" id="PS50943"/>
    </source>
</evidence>
<keyword evidence="1 3" id="KW-0853">WD repeat</keyword>
<dbReference type="SMART" id="SM00320">
    <property type="entry name" value="WD40"/>
    <property type="match status" value="13"/>
</dbReference>
<dbReference type="PROSITE" id="PS50294">
    <property type="entry name" value="WD_REPEATS_REGION"/>
    <property type="match status" value="13"/>
</dbReference>
<keyword evidence="5" id="KW-0472">Membrane</keyword>